<evidence type="ECO:0000313" key="9">
    <source>
        <dbReference type="EMBL" id="MBC6992820.1"/>
    </source>
</evidence>
<keyword evidence="4" id="KW-0808">Transferase</keyword>
<dbReference type="AlphaFoldDB" id="A0A923PEX2"/>
<dbReference type="PANTHER" id="PTHR33908:SF11">
    <property type="entry name" value="MEMBRANE PROTEIN"/>
    <property type="match status" value="1"/>
</dbReference>
<protein>
    <recommendedName>
        <fullName evidence="11">Glycosyltransferase RgtA/B/C/D-like domain-containing protein</fullName>
    </recommendedName>
</protein>
<feature type="transmembrane region" description="Helical" evidence="8">
    <location>
        <begin position="7"/>
        <end position="26"/>
    </location>
</feature>
<feature type="transmembrane region" description="Helical" evidence="8">
    <location>
        <begin position="403"/>
        <end position="421"/>
    </location>
</feature>
<evidence type="ECO:0000256" key="6">
    <source>
        <dbReference type="ARBA" id="ARBA00022989"/>
    </source>
</evidence>
<evidence type="ECO:0000256" key="5">
    <source>
        <dbReference type="ARBA" id="ARBA00022692"/>
    </source>
</evidence>
<feature type="transmembrane region" description="Helical" evidence="8">
    <location>
        <begin position="271"/>
        <end position="289"/>
    </location>
</feature>
<accession>A0A923PEX2</accession>
<dbReference type="GO" id="GO:0005886">
    <property type="term" value="C:plasma membrane"/>
    <property type="evidence" value="ECO:0007669"/>
    <property type="project" value="UniProtKB-SubCell"/>
</dbReference>
<evidence type="ECO:0000256" key="3">
    <source>
        <dbReference type="ARBA" id="ARBA00022676"/>
    </source>
</evidence>
<dbReference type="PANTHER" id="PTHR33908">
    <property type="entry name" value="MANNOSYLTRANSFERASE YKCB-RELATED"/>
    <property type="match status" value="1"/>
</dbReference>
<comment type="caution">
    <text evidence="9">The sequence shown here is derived from an EMBL/GenBank/DDBJ whole genome shotgun (WGS) entry which is preliminary data.</text>
</comment>
<feature type="transmembrane region" description="Helical" evidence="8">
    <location>
        <begin position="84"/>
        <end position="101"/>
    </location>
</feature>
<feature type="transmembrane region" description="Helical" evidence="8">
    <location>
        <begin position="107"/>
        <end position="126"/>
    </location>
</feature>
<evidence type="ECO:0000256" key="4">
    <source>
        <dbReference type="ARBA" id="ARBA00022679"/>
    </source>
</evidence>
<feature type="transmembrane region" description="Helical" evidence="8">
    <location>
        <begin position="133"/>
        <end position="150"/>
    </location>
</feature>
<feature type="transmembrane region" description="Helical" evidence="8">
    <location>
        <begin position="361"/>
        <end position="383"/>
    </location>
</feature>
<sequence length="549" mass="61401">MASKARFFPYAGLGAAALIVVAYHWFGYYGHYGYDDMEYARIAAETAWGAMPWDNNHYNFRWTVTLPTALFYALFGVNDSSSAIFPMAMLLVLCGLLWATLRRYWGGAAVLLGLAFLLGNQWLLFYSDKLMPDLYVVVGGVAAALVYYRQRTRTTAGGERWAALWFSLSLFFGFLAKLSLVFFVPAFLLVLGGDLLQRRLLRFWGWVLGFTVLLGASYGLLFWVQTGDPIFRYHAIVANGYFLPDCSYDQLPLAMTLRRISYQLPELFLRHYFLTTLLAVPIAVGQLWGSGRAKVHPSSPFFARFFLVLLLAANFLSVSPRAYAPLCLDPRHYLFLVPFAALVAAPTWYDLLRSGKGAGWLAVWTTLLAVVAYGLGIACWPYALLAMVATGRAVLPRRELPRWATLSLAAVTVVALAWAPWRAAAYARTVPYPAQRALYYDFLAQQAPGTLVLTDHVQANYGEYYGGFKAENGPIFLRFGQEKETPETGGQTFLLLNWHTQMQSSLRWDDLPAYAREAENRYGPPIHTATGLQLFALPKAAADSLLRGD</sequence>
<dbReference type="InterPro" id="IPR050297">
    <property type="entry name" value="LipidA_mod_glycosyltrf_83"/>
</dbReference>
<organism evidence="9 10">
    <name type="scientific">Neolewinella lacunae</name>
    <dbReference type="NCBI Taxonomy" id="1517758"/>
    <lineage>
        <taxon>Bacteria</taxon>
        <taxon>Pseudomonadati</taxon>
        <taxon>Bacteroidota</taxon>
        <taxon>Saprospiria</taxon>
        <taxon>Saprospirales</taxon>
        <taxon>Lewinellaceae</taxon>
        <taxon>Neolewinella</taxon>
    </lineage>
</organism>
<dbReference type="RefSeq" id="WP_187464957.1">
    <property type="nucleotide sequence ID" value="NZ_JACSIT010000038.1"/>
</dbReference>
<evidence type="ECO:0000313" key="10">
    <source>
        <dbReference type="Proteomes" id="UP000650081"/>
    </source>
</evidence>
<evidence type="ECO:0000256" key="7">
    <source>
        <dbReference type="ARBA" id="ARBA00023136"/>
    </source>
</evidence>
<feature type="transmembrane region" description="Helical" evidence="8">
    <location>
        <begin position="162"/>
        <end position="191"/>
    </location>
</feature>
<keyword evidence="2" id="KW-1003">Cell membrane</keyword>
<keyword evidence="5 8" id="KW-0812">Transmembrane</keyword>
<dbReference type="GO" id="GO:0016763">
    <property type="term" value="F:pentosyltransferase activity"/>
    <property type="evidence" value="ECO:0007669"/>
    <property type="project" value="TreeGrafter"/>
</dbReference>
<dbReference type="GO" id="GO:0009103">
    <property type="term" value="P:lipopolysaccharide biosynthetic process"/>
    <property type="evidence" value="ECO:0007669"/>
    <property type="project" value="UniProtKB-ARBA"/>
</dbReference>
<evidence type="ECO:0000256" key="1">
    <source>
        <dbReference type="ARBA" id="ARBA00004651"/>
    </source>
</evidence>
<dbReference type="Proteomes" id="UP000650081">
    <property type="component" value="Unassembled WGS sequence"/>
</dbReference>
<evidence type="ECO:0008006" key="11">
    <source>
        <dbReference type="Google" id="ProtNLM"/>
    </source>
</evidence>
<keyword evidence="3" id="KW-0328">Glycosyltransferase</keyword>
<evidence type="ECO:0000256" key="2">
    <source>
        <dbReference type="ARBA" id="ARBA00022475"/>
    </source>
</evidence>
<name>A0A923PEX2_9BACT</name>
<feature type="transmembrane region" description="Helical" evidence="8">
    <location>
        <begin position="203"/>
        <end position="224"/>
    </location>
</feature>
<evidence type="ECO:0000256" key="8">
    <source>
        <dbReference type="SAM" id="Phobius"/>
    </source>
</evidence>
<reference evidence="9" key="1">
    <citation type="submission" date="2020-08" db="EMBL/GenBank/DDBJ databases">
        <title>Lewinella bacteria from marine environments.</title>
        <authorList>
            <person name="Zhong Y."/>
        </authorList>
    </citation>
    <scope>NUCLEOTIDE SEQUENCE</scope>
    <source>
        <strain evidence="9">KCTC 42187</strain>
    </source>
</reference>
<gene>
    <name evidence="9" type="ORF">H9S92_01475</name>
</gene>
<feature type="transmembrane region" description="Helical" evidence="8">
    <location>
        <begin position="332"/>
        <end position="349"/>
    </location>
</feature>
<proteinExistence type="predicted"/>
<keyword evidence="7 8" id="KW-0472">Membrane</keyword>
<comment type="subcellular location">
    <subcellularLocation>
        <location evidence="1">Cell membrane</location>
        <topology evidence="1">Multi-pass membrane protein</topology>
    </subcellularLocation>
</comment>
<dbReference type="EMBL" id="JACSIT010000038">
    <property type="protein sequence ID" value="MBC6992820.1"/>
    <property type="molecule type" value="Genomic_DNA"/>
</dbReference>
<keyword evidence="10" id="KW-1185">Reference proteome</keyword>
<keyword evidence="6 8" id="KW-1133">Transmembrane helix</keyword>
<feature type="transmembrane region" description="Helical" evidence="8">
    <location>
        <begin position="301"/>
        <end position="320"/>
    </location>
</feature>